<dbReference type="Gene3D" id="3.40.50.11900">
    <property type="match status" value="1"/>
</dbReference>
<gene>
    <name evidence="2" type="ORF">CVT63_02230</name>
</gene>
<dbReference type="Proteomes" id="UP000233654">
    <property type="component" value="Unassembled WGS sequence"/>
</dbReference>
<dbReference type="PANTHER" id="PTHR30548:SF3">
    <property type="entry name" value="2-HYDROXYACYL-COA DEHYDRATASE"/>
    <property type="match status" value="1"/>
</dbReference>
<evidence type="ECO:0000256" key="1">
    <source>
        <dbReference type="ARBA" id="ARBA00005806"/>
    </source>
</evidence>
<comment type="caution">
    <text evidence="2">The sequence shown here is derived from an EMBL/GenBank/DDBJ whole genome shotgun (WGS) entry which is preliminary data.</text>
</comment>
<sequence length="354" mass="38960">MSISQKFQSAHRRTVGLTTTVPVEVVFAAGLTPVDLNNLFISDSDTHGLIDCAHSLGFPMSCCAWLKGIFGAVARQGGQERVIGVVRGDCSGTELLLEALEGRGTEVIPFAYPYTASREDLEREIVRMCRRLGTTIEAAEDWRSRLAGARELLRELDRACWRDGLVTGAEAHAWLVSSSDFGGDPDAFNRELALFLEKVRLRATTNRSAAREIRLGYIGAPPITPEVFDLAGSLGARFVFHEVQRQFSMPPDAAPDESGGACPPADIVEQYLAYTYPYTVAGRALDINNQSRIRRLDGVVHYVQSFCHRNMEDVIFRREIPLPMLTIECDCPGGLGATARARLENFVQVLGENP</sequence>
<evidence type="ECO:0000313" key="2">
    <source>
        <dbReference type="EMBL" id="PKQ28515.1"/>
    </source>
</evidence>
<reference evidence="2 3" key="1">
    <citation type="journal article" date="2017" name="ISME J.">
        <title>Potential for microbial H2 and metal transformations associated with novel bacteria and archaea in deep terrestrial subsurface sediments.</title>
        <authorList>
            <person name="Hernsdorf A.W."/>
            <person name="Amano Y."/>
            <person name="Miyakawa K."/>
            <person name="Ise K."/>
            <person name="Suzuki Y."/>
            <person name="Anantharaman K."/>
            <person name="Probst A."/>
            <person name="Burstein D."/>
            <person name="Thomas B.C."/>
            <person name="Banfield J.F."/>
        </authorList>
    </citation>
    <scope>NUCLEOTIDE SEQUENCE [LARGE SCALE GENOMIC DNA]</scope>
    <source>
        <strain evidence="2">HGW-Actinobacteria-3</strain>
    </source>
</reference>
<dbReference type="EMBL" id="PHEX01000013">
    <property type="protein sequence ID" value="PKQ28515.1"/>
    <property type="molecule type" value="Genomic_DNA"/>
</dbReference>
<proteinExistence type="inferred from homology"/>
<organism evidence="2 3">
    <name type="scientific">Candidatus Anoxymicrobium japonicum</name>
    <dbReference type="NCBI Taxonomy" id="2013648"/>
    <lineage>
        <taxon>Bacteria</taxon>
        <taxon>Bacillati</taxon>
        <taxon>Actinomycetota</taxon>
        <taxon>Candidatus Geothermincolia</taxon>
        <taxon>Candidatus Geothermincolales</taxon>
        <taxon>Candidatus Anoxymicrobiaceae</taxon>
        <taxon>Candidatus Anoxymicrobium</taxon>
    </lineage>
</organism>
<name>A0A2N3G710_9ACTN</name>
<evidence type="ECO:0000313" key="3">
    <source>
        <dbReference type="Proteomes" id="UP000233654"/>
    </source>
</evidence>
<dbReference type="Pfam" id="PF06050">
    <property type="entry name" value="HGD-D"/>
    <property type="match status" value="1"/>
</dbReference>
<dbReference type="InterPro" id="IPR010327">
    <property type="entry name" value="FldB/FldC_alpha/beta"/>
</dbReference>
<accession>A0A2N3G710</accession>
<comment type="similarity">
    <text evidence="1">Belongs to the FldB/FldC dehydratase alpha/beta subunit family.</text>
</comment>
<dbReference type="PANTHER" id="PTHR30548">
    <property type="entry name" value="2-HYDROXYGLUTARYL-COA DEHYDRATASE, D-COMPONENT-RELATED"/>
    <property type="match status" value="1"/>
</dbReference>
<protein>
    <submittedName>
        <fullName evidence="2">2-hydroxyglutaryl-CoA dehydratase</fullName>
    </submittedName>
</protein>
<dbReference type="GO" id="GO:0016836">
    <property type="term" value="F:hydro-lyase activity"/>
    <property type="evidence" value="ECO:0007669"/>
    <property type="project" value="UniProtKB-ARBA"/>
</dbReference>
<dbReference type="AlphaFoldDB" id="A0A2N3G710"/>